<dbReference type="Gene3D" id="3.30.70.330">
    <property type="match status" value="2"/>
</dbReference>
<dbReference type="InterPro" id="IPR000504">
    <property type="entry name" value="RRM_dom"/>
</dbReference>
<dbReference type="InterPro" id="IPR012677">
    <property type="entry name" value="Nucleotide-bd_a/b_plait_sf"/>
</dbReference>
<dbReference type="SUPFAM" id="SSF54928">
    <property type="entry name" value="RNA-binding domain, RBD"/>
    <property type="match status" value="1"/>
</dbReference>
<dbReference type="InterPro" id="IPR002344">
    <property type="entry name" value="Lupus_La"/>
</dbReference>
<feature type="domain" description="RRM" evidence="7">
    <location>
        <begin position="91"/>
        <end position="159"/>
    </location>
</feature>
<evidence type="ECO:0000313" key="9">
    <source>
        <dbReference type="EMBL" id="KAJ6246999.1"/>
    </source>
</evidence>
<evidence type="ECO:0000256" key="1">
    <source>
        <dbReference type="ARBA" id="ARBA00004123"/>
    </source>
</evidence>
<dbReference type="Pfam" id="PF05383">
    <property type="entry name" value="La"/>
    <property type="match status" value="1"/>
</dbReference>
<dbReference type="PANTHER" id="PTHR22792">
    <property type="entry name" value="LUPUS LA PROTEIN-RELATED"/>
    <property type="match status" value="1"/>
</dbReference>
<keyword evidence="2 6" id="KW-0694">RNA-binding</keyword>
<dbReference type="PROSITE" id="PS50102">
    <property type="entry name" value="RRM"/>
    <property type="match status" value="1"/>
</dbReference>
<keyword evidence="5" id="KW-0539">Nucleus</keyword>
<name>A0ABQ8YQW4_9EUKA</name>
<dbReference type="EMBL" id="JAOAOG010000131">
    <property type="protein sequence ID" value="KAJ6246999.1"/>
    <property type="molecule type" value="Genomic_DNA"/>
</dbReference>
<dbReference type="SUPFAM" id="SSF46785">
    <property type="entry name" value="Winged helix' DNA-binding domain"/>
    <property type="match status" value="1"/>
</dbReference>
<protein>
    <submittedName>
        <fullName evidence="9">La-related protein</fullName>
    </submittedName>
</protein>
<dbReference type="InterPro" id="IPR036390">
    <property type="entry name" value="WH_DNA-bd_sf"/>
</dbReference>
<evidence type="ECO:0000259" key="8">
    <source>
        <dbReference type="PROSITE" id="PS50961"/>
    </source>
</evidence>
<evidence type="ECO:0000256" key="2">
    <source>
        <dbReference type="ARBA" id="ARBA00022884"/>
    </source>
</evidence>
<dbReference type="Gene3D" id="1.10.10.10">
    <property type="entry name" value="Winged helix-like DNA-binding domain superfamily/Winged helix DNA-binding domain"/>
    <property type="match status" value="1"/>
</dbReference>
<accession>A0ABQ8YQW4</accession>
<dbReference type="PANTHER" id="PTHR22792:SF62">
    <property type="entry name" value="LA-RELATED PROTEIN 7"/>
    <property type="match status" value="1"/>
</dbReference>
<evidence type="ECO:0000256" key="3">
    <source>
        <dbReference type="ARBA" id="ARBA00023015"/>
    </source>
</evidence>
<dbReference type="SMART" id="SM00715">
    <property type="entry name" value="LA"/>
    <property type="match status" value="1"/>
</dbReference>
<comment type="subcellular location">
    <subcellularLocation>
        <location evidence="1">Nucleus</location>
    </subcellularLocation>
</comment>
<dbReference type="InterPro" id="IPR035979">
    <property type="entry name" value="RBD_domain_sf"/>
</dbReference>
<evidence type="ECO:0000256" key="4">
    <source>
        <dbReference type="ARBA" id="ARBA00023163"/>
    </source>
</evidence>
<proteinExistence type="predicted"/>
<evidence type="ECO:0000313" key="10">
    <source>
        <dbReference type="Proteomes" id="UP001150062"/>
    </source>
</evidence>
<dbReference type="PRINTS" id="PR00302">
    <property type="entry name" value="LUPUSLA"/>
</dbReference>
<feature type="domain" description="HTH La-type RNA-binding" evidence="8">
    <location>
        <begin position="1"/>
        <end position="87"/>
    </location>
</feature>
<evidence type="ECO:0000256" key="6">
    <source>
        <dbReference type="PROSITE-ProRule" id="PRU00332"/>
    </source>
</evidence>
<organism evidence="9 10">
    <name type="scientific">Anaeramoeba flamelloides</name>
    <dbReference type="NCBI Taxonomy" id="1746091"/>
    <lineage>
        <taxon>Eukaryota</taxon>
        <taxon>Metamonada</taxon>
        <taxon>Anaeramoebidae</taxon>
        <taxon>Anaeramoeba</taxon>
    </lineage>
</organism>
<dbReference type="InterPro" id="IPR045180">
    <property type="entry name" value="La_dom_prot"/>
</dbReference>
<dbReference type="Pfam" id="PF00076">
    <property type="entry name" value="RRM_1"/>
    <property type="match status" value="1"/>
</dbReference>
<gene>
    <name evidence="9" type="ORF">M0813_02255</name>
</gene>
<dbReference type="InterPro" id="IPR036388">
    <property type="entry name" value="WH-like_DNA-bd_sf"/>
</dbReference>
<keyword evidence="4" id="KW-0804">Transcription</keyword>
<reference evidence="9" key="1">
    <citation type="submission" date="2022-08" db="EMBL/GenBank/DDBJ databases">
        <title>Novel sulfate-reducing endosymbionts in the free-living metamonad Anaeramoeba.</title>
        <authorList>
            <person name="Jerlstrom-Hultqvist J."/>
            <person name="Cepicka I."/>
            <person name="Gallot-Lavallee L."/>
            <person name="Salas-Leiva D."/>
            <person name="Curtis B.A."/>
            <person name="Zahonova K."/>
            <person name="Pipaliya S."/>
            <person name="Dacks J."/>
            <person name="Roger A.J."/>
        </authorList>
    </citation>
    <scope>NUCLEOTIDE SEQUENCE</scope>
    <source>
        <strain evidence="9">Schooner1</strain>
    </source>
</reference>
<comment type="caution">
    <text evidence="9">The sequence shown here is derived from an EMBL/GenBank/DDBJ whole genome shotgun (WGS) entry which is preliminary data.</text>
</comment>
<dbReference type="Proteomes" id="UP001150062">
    <property type="component" value="Unassembled WGS sequence"/>
</dbReference>
<keyword evidence="3" id="KW-0805">Transcription regulation</keyword>
<dbReference type="InterPro" id="IPR006630">
    <property type="entry name" value="La_HTH"/>
</dbReference>
<dbReference type="SMART" id="SM00360">
    <property type="entry name" value="RRM"/>
    <property type="match status" value="1"/>
</dbReference>
<keyword evidence="10" id="KW-1185">Reference proteome</keyword>
<evidence type="ECO:0000259" key="7">
    <source>
        <dbReference type="PROSITE" id="PS50102"/>
    </source>
</evidence>
<dbReference type="PROSITE" id="PS50961">
    <property type="entry name" value="HTH_LA"/>
    <property type="match status" value="1"/>
</dbReference>
<sequence length="334" mass="39850">MNKEILDLLEFYFGDSNLSRDQWLRIRVCNHPKRYIELKKLLTFNKVQRLRARFRDLQVAVENSSKLELDQTGAYVRRKIPFDPNIDFTQRIVYLENVTPNETIETLKEKLSRFGKVTFVELDWFRVSRQNKGFSFVEFETEEMANKCIETINHEQKKLLESKEEGQVNEEELEPNPKLKSIHDLSLICLSKSAWLEQKKQIEKAMELKYNPYSERNSNVFKINKLKSHVNRNVLKEFFDWISDGNVKFIQINKNQTDSAIVRLSENVSAQFILEEAQEHLQRIQEKEGGCFVLVEQELQEWLKQSQIDRENYKRLGYKEKKKIKKLHQTLNKK</sequence>
<evidence type="ECO:0000256" key="5">
    <source>
        <dbReference type="ARBA" id="ARBA00023242"/>
    </source>
</evidence>